<dbReference type="OrthoDB" id="339325at2759"/>
<evidence type="ECO:0000313" key="9">
    <source>
        <dbReference type="EMBL" id="KAG6466278.1"/>
    </source>
</evidence>
<dbReference type="InterPro" id="IPR008271">
    <property type="entry name" value="Ser/Thr_kinase_AS"/>
</dbReference>
<dbReference type="InterPro" id="IPR000719">
    <property type="entry name" value="Prot_kinase_dom"/>
</dbReference>
<feature type="transmembrane region" description="Helical" evidence="7">
    <location>
        <begin position="7"/>
        <end position="25"/>
    </location>
</feature>
<sequence>MEFVFPYLFICIVFFLLFLVTMVHIAVVTSIAVVSSVATASIVCFKMFCRCKMALLGRCRAEVDSELGPAQACIGGDPEKGAAALRRFRWPEVESLTARFAPSAVIGEGGSSIVYLGRLPDSSFAAVKLNRPSERLRRAFRRELDVLRPLRHANVVRLLGYCDDREEQGVLVFEYVPEGSLHEQLHERGAALPWERRMEAALQVARALEYLHEGCDPPVVHGDVKAANVLLGGSTGAKLCDFGSARAGFSAAVAEPRRAMAVGSPGYVDPHYLRTGMVSKKSDVYSFGVLLLELVTGAEAFDAEREVRLTAAMGTLLREPGRKAAEEVDARLGGEYDAGEAAAAVAVAAMCLAENPALRPSMTEVVAFLRQKKAVRFSSQPST</sequence>
<dbReference type="AlphaFoldDB" id="A0A8J5CPR2"/>
<dbReference type="PROSITE" id="PS00108">
    <property type="entry name" value="PROTEIN_KINASE_ST"/>
    <property type="match status" value="1"/>
</dbReference>
<evidence type="ECO:0000256" key="6">
    <source>
        <dbReference type="RuleBase" id="RU000304"/>
    </source>
</evidence>
<keyword evidence="7" id="KW-0472">Membrane</keyword>
<keyword evidence="4 5" id="KW-0067">ATP-binding</keyword>
<dbReference type="Proteomes" id="UP000734854">
    <property type="component" value="Unassembled WGS sequence"/>
</dbReference>
<keyword evidence="10" id="KW-1185">Reference proteome</keyword>
<accession>A0A8J5CPR2</accession>
<reference evidence="9 10" key="1">
    <citation type="submission" date="2020-08" db="EMBL/GenBank/DDBJ databases">
        <title>Plant Genome Project.</title>
        <authorList>
            <person name="Zhang R.-G."/>
        </authorList>
    </citation>
    <scope>NUCLEOTIDE SEQUENCE [LARGE SCALE GENOMIC DNA]</scope>
    <source>
        <tissue evidence="9">Rhizome</tissue>
    </source>
</reference>
<dbReference type="SMART" id="SM00220">
    <property type="entry name" value="S_TKc"/>
    <property type="match status" value="1"/>
</dbReference>
<keyword evidence="7" id="KW-1133">Transmembrane helix</keyword>
<keyword evidence="7" id="KW-0812">Transmembrane</keyword>
<evidence type="ECO:0000313" key="10">
    <source>
        <dbReference type="Proteomes" id="UP000734854"/>
    </source>
</evidence>
<dbReference type="PROSITE" id="PS50011">
    <property type="entry name" value="PROTEIN_KINASE_DOM"/>
    <property type="match status" value="1"/>
</dbReference>
<evidence type="ECO:0000256" key="1">
    <source>
        <dbReference type="ARBA" id="ARBA00022679"/>
    </source>
</evidence>
<dbReference type="EMBL" id="JACMSC010000181">
    <property type="protein sequence ID" value="KAG6466278.1"/>
    <property type="molecule type" value="Genomic_DNA"/>
</dbReference>
<feature type="binding site" evidence="5">
    <location>
        <position position="128"/>
    </location>
    <ligand>
        <name>ATP</name>
        <dbReference type="ChEBI" id="CHEBI:30616"/>
    </ligand>
</feature>
<keyword evidence="6" id="KW-0723">Serine/threonine-protein kinase</keyword>
<evidence type="ECO:0000256" key="7">
    <source>
        <dbReference type="SAM" id="Phobius"/>
    </source>
</evidence>
<evidence type="ECO:0000259" key="8">
    <source>
        <dbReference type="PROSITE" id="PS50011"/>
    </source>
</evidence>
<protein>
    <recommendedName>
        <fullName evidence="8">Protein kinase domain-containing protein</fullName>
    </recommendedName>
</protein>
<dbReference type="InterPro" id="IPR017441">
    <property type="entry name" value="Protein_kinase_ATP_BS"/>
</dbReference>
<dbReference type="GO" id="GO:0004674">
    <property type="term" value="F:protein serine/threonine kinase activity"/>
    <property type="evidence" value="ECO:0007669"/>
    <property type="project" value="UniProtKB-KW"/>
</dbReference>
<dbReference type="PANTHER" id="PTHR47989:SF26">
    <property type="entry name" value="PROTEIN KINASE DOMAIN-CONTAINING PROTEIN"/>
    <property type="match status" value="1"/>
</dbReference>
<name>A0A8J5CPR2_ZINOF</name>
<dbReference type="Pfam" id="PF00069">
    <property type="entry name" value="Pkinase"/>
    <property type="match status" value="1"/>
</dbReference>
<evidence type="ECO:0000256" key="2">
    <source>
        <dbReference type="ARBA" id="ARBA00022741"/>
    </source>
</evidence>
<proteinExistence type="inferred from homology"/>
<evidence type="ECO:0000256" key="4">
    <source>
        <dbReference type="ARBA" id="ARBA00022840"/>
    </source>
</evidence>
<evidence type="ECO:0000256" key="5">
    <source>
        <dbReference type="PROSITE-ProRule" id="PRU10141"/>
    </source>
</evidence>
<evidence type="ECO:0000256" key="3">
    <source>
        <dbReference type="ARBA" id="ARBA00022777"/>
    </source>
</evidence>
<gene>
    <name evidence="9" type="ORF">ZIOFF_075885</name>
</gene>
<comment type="caution">
    <text evidence="9">The sequence shown here is derived from an EMBL/GenBank/DDBJ whole genome shotgun (WGS) entry which is preliminary data.</text>
</comment>
<dbReference type="PROSITE" id="PS00107">
    <property type="entry name" value="PROTEIN_KINASE_ATP"/>
    <property type="match status" value="1"/>
</dbReference>
<feature type="domain" description="Protein kinase" evidence="8">
    <location>
        <begin position="100"/>
        <end position="369"/>
    </location>
</feature>
<comment type="similarity">
    <text evidence="6">Belongs to the protein kinase superfamily.</text>
</comment>
<keyword evidence="1" id="KW-0808">Transferase</keyword>
<keyword evidence="2 5" id="KW-0547">Nucleotide-binding</keyword>
<organism evidence="9 10">
    <name type="scientific">Zingiber officinale</name>
    <name type="common">Ginger</name>
    <name type="synonym">Amomum zingiber</name>
    <dbReference type="NCBI Taxonomy" id="94328"/>
    <lineage>
        <taxon>Eukaryota</taxon>
        <taxon>Viridiplantae</taxon>
        <taxon>Streptophyta</taxon>
        <taxon>Embryophyta</taxon>
        <taxon>Tracheophyta</taxon>
        <taxon>Spermatophyta</taxon>
        <taxon>Magnoliopsida</taxon>
        <taxon>Liliopsida</taxon>
        <taxon>Zingiberales</taxon>
        <taxon>Zingiberaceae</taxon>
        <taxon>Zingiber</taxon>
    </lineage>
</organism>
<dbReference type="GO" id="GO:0005524">
    <property type="term" value="F:ATP binding"/>
    <property type="evidence" value="ECO:0007669"/>
    <property type="project" value="UniProtKB-UniRule"/>
</dbReference>
<dbReference type="PANTHER" id="PTHR47989">
    <property type="entry name" value="OS01G0750732 PROTEIN"/>
    <property type="match status" value="1"/>
</dbReference>
<keyword evidence="3" id="KW-0418">Kinase</keyword>